<keyword evidence="2" id="KW-1185">Reference proteome</keyword>
<evidence type="ECO:0000313" key="2">
    <source>
        <dbReference type="Proteomes" id="UP000192333"/>
    </source>
</evidence>
<gene>
    <name evidence="1" type="ORF">SAMN00777080_2403</name>
</gene>
<protein>
    <submittedName>
        <fullName evidence="1">Uncharacterized protein</fullName>
    </submittedName>
</protein>
<name>A0A1W2H4U7_9BACT</name>
<dbReference type="Proteomes" id="UP000192333">
    <property type="component" value="Chromosome I"/>
</dbReference>
<reference evidence="2" key="1">
    <citation type="submission" date="2017-04" db="EMBL/GenBank/DDBJ databases">
        <authorList>
            <person name="Varghese N."/>
            <person name="Submissions S."/>
        </authorList>
    </citation>
    <scope>NUCLEOTIDE SEQUENCE [LARGE SCALE GENOMIC DNA]</scope>
    <source>
        <strain evidence="2">DSM 16537</strain>
    </source>
</reference>
<accession>A0A1W2H4U7</accession>
<sequence>MRVLSKNEIQTIQERLDRCLIAYQEIYDELLDQY</sequence>
<evidence type="ECO:0000313" key="1">
    <source>
        <dbReference type="EMBL" id="SMD43794.1"/>
    </source>
</evidence>
<organism evidence="1 2">
    <name type="scientific">Aquiflexum balticum DSM 16537</name>
    <dbReference type="NCBI Taxonomy" id="758820"/>
    <lineage>
        <taxon>Bacteria</taxon>
        <taxon>Pseudomonadati</taxon>
        <taxon>Bacteroidota</taxon>
        <taxon>Cytophagia</taxon>
        <taxon>Cytophagales</taxon>
        <taxon>Cyclobacteriaceae</taxon>
        <taxon>Aquiflexum</taxon>
    </lineage>
</organism>
<proteinExistence type="predicted"/>
<dbReference type="EMBL" id="LT838813">
    <property type="protein sequence ID" value="SMD43794.1"/>
    <property type="molecule type" value="Genomic_DNA"/>
</dbReference>
<dbReference type="AlphaFoldDB" id="A0A1W2H4U7"/>